<evidence type="ECO:0000256" key="3">
    <source>
        <dbReference type="ARBA" id="ARBA00022723"/>
    </source>
</evidence>
<protein>
    <submittedName>
        <fullName evidence="6">CoA ester lyase</fullName>
    </submittedName>
</protein>
<evidence type="ECO:0000256" key="1">
    <source>
        <dbReference type="ARBA" id="ARBA00001946"/>
    </source>
</evidence>
<comment type="similarity">
    <text evidence="2">Belongs to the HpcH/HpaI aldolase family.</text>
</comment>
<dbReference type="Pfam" id="PF03328">
    <property type="entry name" value="HpcH_HpaI"/>
    <property type="match status" value="1"/>
</dbReference>
<dbReference type="PIRSF" id="PIRSF015582">
    <property type="entry name" value="Cit_lyase_B"/>
    <property type="match status" value="1"/>
</dbReference>
<organism evidence="6 7">
    <name type="scientific">Brevundimonas vitisensis</name>
    <dbReference type="NCBI Taxonomy" id="2800818"/>
    <lineage>
        <taxon>Bacteria</taxon>
        <taxon>Pseudomonadati</taxon>
        <taxon>Pseudomonadota</taxon>
        <taxon>Alphaproteobacteria</taxon>
        <taxon>Caulobacterales</taxon>
        <taxon>Caulobacteraceae</taxon>
        <taxon>Brevundimonas</taxon>
    </lineage>
</organism>
<dbReference type="PANTHER" id="PTHR32308">
    <property type="entry name" value="LYASE BETA SUBUNIT, PUTATIVE (AFU_ORTHOLOGUE AFUA_4G13030)-RELATED"/>
    <property type="match status" value="1"/>
</dbReference>
<dbReference type="RefSeq" id="WP_201102618.1">
    <property type="nucleotide sequence ID" value="NZ_CP067977.1"/>
</dbReference>
<comment type="cofactor">
    <cofactor evidence="1">
        <name>Mg(2+)</name>
        <dbReference type="ChEBI" id="CHEBI:18420"/>
    </cofactor>
</comment>
<dbReference type="Gene3D" id="3.20.20.60">
    <property type="entry name" value="Phosphoenolpyruvate-binding domains"/>
    <property type="match status" value="1"/>
</dbReference>
<keyword evidence="6" id="KW-0456">Lyase</keyword>
<dbReference type="InterPro" id="IPR040442">
    <property type="entry name" value="Pyrv_kinase-like_dom_sf"/>
</dbReference>
<keyword evidence="7" id="KW-1185">Reference proteome</keyword>
<dbReference type="InterPro" id="IPR015813">
    <property type="entry name" value="Pyrv/PenolPyrv_kinase-like_dom"/>
</dbReference>
<dbReference type="SUPFAM" id="SSF51621">
    <property type="entry name" value="Phosphoenolpyruvate/pyruvate domain"/>
    <property type="match status" value="1"/>
</dbReference>
<evidence type="ECO:0000259" key="5">
    <source>
        <dbReference type="Pfam" id="PF03328"/>
    </source>
</evidence>
<dbReference type="Proteomes" id="UP000595448">
    <property type="component" value="Chromosome"/>
</dbReference>
<dbReference type="EMBL" id="CP067977">
    <property type="protein sequence ID" value="QQQ18246.1"/>
    <property type="molecule type" value="Genomic_DNA"/>
</dbReference>
<dbReference type="PANTHER" id="PTHR32308:SF10">
    <property type="entry name" value="CITRATE LYASE SUBUNIT BETA"/>
    <property type="match status" value="1"/>
</dbReference>
<evidence type="ECO:0000313" key="6">
    <source>
        <dbReference type="EMBL" id="QQQ18246.1"/>
    </source>
</evidence>
<proteinExistence type="inferred from homology"/>
<sequence>MTDLWRSVLFLPASNPRAVEKARGLDCDVAVLDLEDAVAPEMKAEARDAAVAALRSGGFRPRLAVRINGLDTPWGSDDLSALAQADATLIVAPKVESAEAVQALAAASPPGARLIAMIETPAAALRLDAIAGSSKALVGLMLGVNDLATGLGTGTSDDREPLKPWLAQTVAAARAHGLIALDGVFNRIDDAEGFAAECRQGRLYGFDGKSLIHPGQIAQSHATFGPSPAEVAAARAIVEAFSAPDAAGKGAIRLDGRMVERLHLEAAEALLARYAATTPHG</sequence>
<feature type="domain" description="HpcH/HpaI aldolase/citrate lyase" evidence="5">
    <location>
        <begin position="6"/>
        <end position="214"/>
    </location>
</feature>
<gene>
    <name evidence="6" type="ORF">JIP62_13215</name>
</gene>
<keyword evidence="3" id="KW-0479">Metal-binding</keyword>
<name>A0ABX7BLX1_9CAUL</name>
<evidence type="ECO:0000313" key="7">
    <source>
        <dbReference type="Proteomes" id="UP000595448"/>
    </source>
</evidence>
<dbReference type="InterPro" id="IPR005000">
    <property type="entry name" value="Aldolase/citrate-lyase_domain"/>
</dbReference>
<dbReference type="InterPro" id="IPR011206">
    <property type="entry name" value="Citrate_lyase_beta/mcl1/mcl2"/>
</dbReference>
<dbReference type="GO" id="GO:0016829">
    <property type="term" value="F:lyase activity"/>
    <property type="evidence" value="ECO:0007669"/>
    <property type="project" value="UniProtKB-KW"/>
</dbReference>
<evidence type="ECO:0000256" key="2">
    <source>
        <dbReference type="ARBA" id="ARBA00005568"/>
    </source>
</evidence>
<reference evidence="6 7" key="1">
    <citation type="submission" date="2021-01" db="EMBL/GenBank/DDBJ databases">
        <title>Brevundimonas vitis sp. nov., an bacterium isolated from grape (Vitis vinifera).</title>
        <authorList>
            <person name="Jiang L."/>
            <person name="Lee J."/>
        </authorList>
    </citation>
    <scope>NUCLEOTIDE SEQUENCE [LARGE SCALE GENOMIC DNA]</scope>
    <source>
        <strain evidence="6 7">GRTSA-9</strain>
    </source>
</reference>
<accession>A0ABX7BLX1</accession>
<keyword evidence="4" id="KW-0460">Magnesium</keyword>
<evidence type="ECO:0000256" key="4">
    <source>
        <dbReference type="ARBA" id="ARBA00022842"/>
    </source>
</evidence>